<dbReference type="EMBL" id="QGGW01000006">
    <property type="protein sequence ID" value="PWK59865.1"/>
    <property type="molecule type" value="Genomic_DNA"/>
</dbReference>
<evidence type="ECO:0000313" key="1">
    <source>
        <dbReference type="EMBL" id="PWK59865.1"/>
    </source>
</evidence>
<organism evidence="1 2">
    <name type="scientific">Roseicyclus mahoneyensis</name>
    <dbReference type="NCBI Taxonomy" id="164332"/>
    <lineage>
        <taxon>Bacteria</taxon>
        <taxon>Pseudomonadati</taxon>
        <taxon>Pseudomonadota</taxon>
        <taxon>Alphaproteobacteria</taxon>
        <taxon>Rhodobacterales</taxon>
        <taxon>Roseobacteraceae</taxon>
        <taxon>Roseicyclus</taxon>
    </lineage>
</organism>
<comment type="caution">
    <text evidence="1">The sequence shown here is derived from an EMBL/GenBank/DDBJ whole genome shotgun (WGS) entry which is preliminary data.</text>
</comment>
<accession>A0A316GG19</accession>
<dbReference type="Proteomes" id="UP000245708">
    <property type="component" value="Unassembled WGS sequence"/>
</dbReference>
<gene>
    <name evidence="1" type="ORF">C7455_106153</name>
</gene>
<reference evidence="1 2" key="1">
    <citation type="submission" date="2018-05" db="EMBL/GenBank/DDBJ databases">
        <title>Genomic Encyclopedia of Type Strains, Phase IV (KMG-IV): sequencing the most valuable type-strain genomes for metagenomic binning, comparative biology and taxonomic classification.</title>
        <authorList>
            <person name="Goeker M."/>
        </authorList>
    </citation>
    <scope>NUCLEOTIDE SEQUENCE [LARGE SCALE GENOMIC DNA]</scope>
    <source>
        <strain evidence="1 2">DSM 16097</strain>
    </source>
</reference>
<sequence>MTLRLSLVALISLLLVSLLASLSVTAAPAPTEVAGPR</sequence>
<keyword evidence="2" id="KW-1185">Reference proteome</keyword>
<name>A0A316GG19_9RHOB</name>
<dbReference type="AlphaFoldDB" id="A0A316GG19"/>
<protein>
    <submittedName>
        <fullName evidence="1">Uncharacterized protein</fullName>
    </submittedName>
</protein>
<evidence type="ECO:0000313" key="2">
    <source>
        <dbReference type="Proteomes" id="UP000245708"/>
    </source>
</evidence>
<proteinExistence type="predicted"/>